<keyword evidence="5 10" id="KW-0346">Stress response</keyword>
<dbReference type="SUPFAM" id="SSF51064">
    <property type="entry name" value="Head domain of nucleotide exchange factor GrpE"/>
    <property type="match status" value="1"/>
</dbReference>
<organism evidence="14 15">
    <name type="scientific">Lentisphaera araneosa HTCC2155</name>
    <dbReference type="NCBI Taxonomy" id="313628"/>
    <lineage>
        <taxon>Bacteria</taxon>
        <taxon>Pseudomonadati</taxon>
        <taxon>Lentisphaerota</taxon>
        <taxon>Lentisphaeria</taxon>
        <taxon>Lentisphaerales</taxon>
        <taxon>Lentisphaeraceae</taxon>
        <taxon>Lentisphaera</taxon>
    </lineage>
</organism>
<dbReference type="PANTHER" id="PTHR21237">
    <property type="entry name" value="GRPE PROTEIN"/>
    <property type="match status" value="1"/>
</dbReference>
<dbReference type="PRINTS" id="PR00773">
    <property type="entry name" value="GRPEPROTEIN"/>
</dbReference>
<comment type="caution">
    <text evidence="14">The sequence shown here is derived from an EMBL/GenBank/DDBJ whole genome shotgun (WGS) entry which is preliminary data.</text>
</comment>
<dbReference type="eggNOG" id="COG0576">
    <property type="taxonomic scope" value="Bacteria"/>
</dbReference>
<gene>
    <name evidence="10" type="primary">grpE</name>
    <name evidence="14" type="ORF">LNTAR_18163</name>
</gene>
<name>A6DFX1_9BACT</name>
<evidence type="ECO:0000256" key="2">
    <source>
        <dbReference type="ARBA" id="ARBA00009054"/>
    </source>
</evidence>
<evidence type="ECO:0000256" key="6">
    <source>
        <dbReference type="ARBA" id="ARBA00023186"/>
    </source>
</evidence>
<evidence type="ECO:0000313" key="14">
    <source>
        <dbReference type="EMBL" id="EDM29701.1"/>
    </source>
</evidence>
<dbReference type="GO" id="GO:0005737">
    <property type="term" value="C:cytoplasm"/>
    <property type="evidence" value="ECO:0007669"/>
    <property type="project" value="UniProtKB-SubCell"/>
</dbReference>
<dbReference type="RefSeq" id="WP_007276820.1">
    <property type="nucleotide sequence ID" value="NZ_ABCK01000001.1"/>
</dbReference>
<dbReference type="Pfam" id="PF01025">
    <property type="entry name" value="GrpE"/>
    <property type="match status" value="1"/>
</dbReference>
<feature type="compositionally biased region" description="Acidic residues" evidence="13">
    <location>
        <begin position="21"/>
        <end position="48"/>
    </location>
</feature>
<evidence type="ECO:0000256" key="4">
    <source>
        <dbReference type="ARBA" id="ARBA00022490"/>
    </source>
</evidence>
<dbReference type="STRING" id="313628.LNTAR_18163"/>
<dbReference type="FunFam" id="2.30.22.10:FF:000001">
    <property type="entry name" value="Protein GrpE"/>
    <property type="match status" value="1"/>
</dbReference>
<evidence type="ECO:0000256" key="8">
    <source>
        <dbReference type="ARBA" id="ARBA00072274"/>
    </source>
</evidence>
<evidence type="ECO:0000256" key="13">
    <source>
        <dbReference type="SAM" id="MobiDB-lite"/>
    </source>
</evidence>
<dbReference type="InterPro" id="IPR000740">
    <property type="entry name" value="GrpE"/>
</dbReference>
<evidence type="ECO:0000256" key="5">
    <source>
        <dbReference type="ARBA" id="ARBA00023016"/>
    </source>
</evidence>
<dbReference type="GO" id="GO:0051082">
    <property type="term" value="F:unfolded protein binding"/>
    <property type="evidence" value="ECO:0007669"/>
    <property type="project" value="TreeGrafter"/>
</dbReference>
<dbReference type="InterPro" id="IPR013805">
    <property type="entry name" value="GrpE_CC"/>
</dbReference>
<reference evidence="14 15" key="1">
    <citation type="journal article" date="2010" name="J. Bacteriol.">
        <title>Genome sequence of Lentisphaera araneosa HTCC2155T, the type species of the order Lentisphaerales in the phylum Lentisphaerae.</title>
        <authorList>
            <person name="Thrash J.C."/>
            <person name="Cho J.C."/>
            <person name="Vergin K.L."/>
            <person name="Morris R.M."/>
            <person name="Giovannoni S.J."/>
        </authorList>
    </citation>
    <scope>NUCLEOTIDE SEQUENCE [LARGE SCALE GENOMIC DNA]</scope>
    <source>
        <strain evidence="14 15">HTCC2155</strain>
    </source>
</reference>
<dbReference type="Proteomes" id="UP000004947">
    <property type="component" value="Unassembled WGS sequence"/>
</dbReference>
<evidence type="ECO:0000256" key="1">
    <source>
        <dbReference type="ARBA" id="ARBA00004496"/>
    </source>
</evidence>
<dbReference type="CDD" id="cd00446">
    <property type="entry name" value="GrpE"/>
    <property type="match status" value="1"/>
</dbReference>
<evidence type="ECO:0000256" key="7">
    <source>
        <dbReference type="ARBA" id="ARBA00053401"/>
    </source>
</evidence>
<dbReference type="GO" id="GO:0000774">
    <property type="term" value="F:adenyl-nucleotide exchange factor activity"/>
    <property type="evidence" value="ECO:0007669"/>
    <property type="project" value="InterPro"/>
</dbReference>
<dbReference type="GO" id="GO:0006457">
    <property type="term" value="P:protein folding"/>
    <property type="evidence" value="ECO:0007669"/>
    <property type="project" value="InterPro"/>
</dbReference>
<dbReference type="OrthoDB" id="9812586at2"/>
<dbReference type="GO" id="GO:0042803">
    <property type="term" value="F:protein homodimerization activity"/>
    <property type="evidence" value="ECO:0007669"/>
    <property type="project" value="InterPro"/>
</dbReference>
<comment type="function">
    <text evidence="7 10 11">Participates actively in the response to hyperosmotic and heat shock by preventing the aggregation of stress-denatured proteins, in association with DnaK and GrpE. It is the nucleotide exchange factor for DnaK and may function as a thermosensor. Unfolded proteins bind initially to DnaJ; upon interaction with the DnaJ-bound protein, DnaK hydrolyzes its bound ATP, resulting in the formation of a stable complex. GrpE releases ADP from DnaK; ATP binding to DnaK triggers the release of the substrate protein, thus completing the reaction cycle. Several rounds of ATP-dependent interactions between DnaJ, DnaK and GrpE are required for fully efficient folding.</text>
</comment>
<comment type="similarity">
    <text evidence="2 10 12">Belongs to the GrpE family.</text>
</comment>
<evidence type="ECO:0000313" key="15">
    <source>
        <dbReference type="Proteomes" id="UP000004947"/>
    </source>
</evidence>
<evidence type="ECO:0000256" key="9">
    <source>
        <dbReference type="ARBA" id="ARBA00076414"/>
    </source>
</evidence>
<proteinExistence type="inferred from homology"/>
<evidence type="ECO:0000256" key="12">
    <source>
        <dbReference type="RuleBase" id="RU004478"/>
    </source>
</evidence>
<keyword evidence="15" id="KW-1185">Reference proteome</keyword>
<dbReference type="AlphaFoldDB" id="A6DFX1"/>
<dbReference type="EMBL" id="ABCK01000001">
    <property type="protein sequence ID" value="EDM29701.1"/>
    <property type="molecule type" value="Genomic_DNA"/>
</dbReference>
<accession>A6DFX1</accession>
<sequence>MSEEIKDQVEEVIVDELNESVENVEETETSIDENVAEESSETVAEEVIEEPKSPEEVIADLELSMLRQRADFDNFRKRSIRDQEDARQRGKTSVLEDVLPVYDTFKMAMQATQMDNVNLDMIVQGMNMIQNMFVKAMDDMGVEEIDAQAVKFDPNIHEATSEAHSDEVEEGVVLSQTRCGYKLGERLLRPAMVVVSKGPEPEVEEEVIESEAE</sequence>
<comment type="subunit">
    <text evidence="3 10">Homodimer.</text>
</comment>
<evidence type="ECO:0000256" key="3">
    <source>
        <dbReference type="ARBA" id="ARBA00011738"/>
    </source>
</evidence>
<evidence type="ECO:0000256" key="11">
    <source>
        <dbReference type="RuleBase" id="RU000639"/>
    </source>
</evidence>
<evidence type="ECO:0000256" key="10">
    <source>
        <dbReference type="HAMAP-Rule" id="MF_01151"/>
    </source>
</evidence>
<comment type="subcellular location">
    <subcellularLocation>
        <location evidence="1 10">Cytoplasm</location>
    </subcellularLocation>
</comment>
<dbReference type="PANTHER" id="PTHR21237:SF23">
    <property type="entry name" value="GRPE PROTEIN HOMOLOG, MITOCHONDRIAL"/>
    <property type="match status" value="1"/>
</dbReference>
<dbReference type="HAMAP" id="MF_01151">
    <property type="entry name" value="GrpE"/>
    <property type="match status" value="1"/>
</dbReference>
<keyword evidence="4 10" id="KW-0963">Cytoplasm</keyword>
<dbReference type="SUPFAM" id="SSF58014">
    <property type="entry name" value="Coiled-coil domain of nucleotide exchange factor GrpE"/>
    <property type="match status" value="1"/>
</dbReference>
<keyword evidence="6 10" id="KW-0143">Chaperone</keyword>
<dbReference type="GO" id="GO:0051087">
    <property type="term" value="F:protein-folding chaperone binding"/>
    <property type="evidence" value="ECO:0007669"/>
    <property type="project" value="InterPro"/>
</dbReference>
<dbReference type="InterPro" id="IPR009012">
    <property type="entry name" value="GrpE_head"/>
</dbReference>
<feature type="region of interest" description="Disordered" evidence="13">
    <location>
        <begin position="21"/>
        <end position="51"/>
    </location>
</feature>
<protein>
    <recommendedName>
        <fullName evidence="8 10">Protein GrpE</fullName>
    </recommendedName>
    <alternativeName>
        <fullName evidence="9 10">HSP-70 cofactor</fullName>
    </alternativeName>
</protein>
<dbReference type="Gene3D" id="2.30.22.10">
    <property type="entry name" value="Head domain of nucleotide exchange factor GrpE"/>
    <property type="match status" value="1"/>
</dbReference>
<dbReference type="Gene3D" id="3.90.20.20">
    <property type="match status" value="1"/>
</dbReference>
<dbReference type="PROSITE" id="PS01071">
    <property type="entry name" value="GRPE"/>
    <property type="match status" value="1"/>
</dbReference>